<evidence type="ECO:0000259" key="2">
    <source>
        <dbReference type="Pfam" id="PF13439"/>
    </source>
</evidence>
<dbReference type="OrthoDB" id="139410at2"/>
<evidence type="ECO:0000313" key="4">
    <source>
        <dbReference type="Proteomes" id="UP000272464"/>
    </source>
</evidence>
<dbReference type="AlphaFoldDB" id="A0A3S1CXM6"/>
<dbReference type="InterPro" id="IPR001296">
    <property type="entry name" value="Glyco_trans_1"/>
</dbReference>
<dbReference type="EMBL" id="RZNX01000007">
    <property type="protein sequence ID" value="RUT29219.1"/>
    <property type="molecule type" value="Genomic_DNA"/>
</dbReference>
<dbReference type="InterPro" id="IPR028098">
    <property type="entry name" value="Glyco_trans_4-like_N"/>
</dbReference>
<protein>
    <submittedName>
        <fullName evidence="3">Glycosyltransferase family 1 protein</fullName>
    </submittedName>
</protein>
<dbReference type="Pfam" id="PF13439">
    <property type="entry name" value="Glyco_transf_4"/>
    <property type="match status" value="1"/>
</dbReference>
<keyword evidence="4" id="KW-1185">Reference proteome</keyword>
<dbReference type="CDD" id="cd03801">
    <property type="entry name" value="GT4_PimA-like"/>
    <property type="match status" value="1"/>
</dbReference>
<comment type="caution">
    <text evidence="3">The sequence shown here is derived from an EMBL/GenBank/DDBJ whole genome shotgun (WGS) entry which is preliminary data.</text>
</comment>
<dbReference type="Gene3D" id="3.40.50.2000">
    <property type="entry name" value="Glycogen Phosphorylase B"/>
    <property type="match status" value="2"/>
</dbReference>
<dbReference type="PANTHER" id="PTHR45947">
    <property type="entry name" value="SULFOQUINOVOSYL TRANSFERASE SQD2"/>
    <property type="match status" value="1"/>
</dbReference>
<feature type="domain" description="Glycosyltransferase subfamily 4-like N-terminal" evidence="2">
    <location>
        <begin position="8"/>
        <end position="139"/>
    </location>
</feature>
<dbReference type="Pfam" id="PF00534">
    <property type="entry name" value="Glycos_transf_1"/>
    <property type="match status" value="1"/>
</dbReference>
<name>A0A3S1CXM6_9BACL</name>
<gene>
    <name evidence="3" type="ORF">EJP77_15625</name>
</gene>
<feature type="domain" description="Glycosyl transferase family 1" evidence="1">
    <location>
        <begin position="163"/>
        <end position="328"/>
    </location>
</feature>
<evidence type="ECO:0000313" key="3">
    <source>
        <dbReference type="EMBL" id="RUT29219.1"/>
    </source>
</evidence>
<reference evidence="3 4" key="1">
    <citation type="submission" date="2018-12" db="EMBL/GenBank/DDBJ databases">
        <authorList>
            <person name="Sun L."/>
            <person name="Chen Z."/>
        </authorList>
    </citation>
    <scope>NUCLEOTIDE SEQUENCE [LARGE SCALE GENOMIC DNA]</scope>
    <source>
        <strain evidence="3 4">3-5-3</strain>
    </source>
</reference>
<organism evidence="3 4">
    <name type="scientific">Paenibacillus zeisoli</name>
    <dbReference type="NCBI Taxonomy" id="2496267"/>
    <lineage>
        <taxon>Bacteria</taxon>
        <taxon>Bacillati</taxon>
        <taxon>Bacillota</taxon>
        <taxon>Bacilli</taxon>
        <taxon>Bacillales</taxon>
        <taxon>Paenibacillaceae</taxon>
        <taxon>Paenibacillus</taxon>
    </lineage>
</organism>
<sequence length="360" mass="40066">MPLVPDNFDIRVFSRSGGHLPAKGMLGTVPCYRIPGGAAYLPGILRHLKNWMPDTADVHNRPAIAYGLKRHLPHIRVNLTLHSTTFISPSCLPESKARLMLGSVDGIIVNSWYLRDEVLRRFPKLRTPVHVNPLGVSLEDFTPRWTPAGEAQRRARLSDYGWENRKIILFVGRLLQGKGIHRLLAALPGIVAKEKRALALIVGSAFYGVNRDTAYVRSLRKLAEPLNEHVSFLSYVPYPRVADLYNLADVVVVPSLEDEAFGLVNLEAMASAVPVIASEIGGIPEIVQHEKSGILLPKGCADKVLEESVLRILGDEQLKRKFGLAGRELARSEFRWQHCAARWADLMSAELSKTMHSWSV</sequence>
<dbReference type="PANTHER" id="PTHR45947:SF3">
    <property type="entry name" value="SULFOQUINOVOSYL TRANSFERASE SQD2"/>
    <property type="match status" value="1"/>
</dbReference>
<dbReference type="InterPro" id="IPR050194">
    <property type="entry name" value="Glycosyltransferase_grp1"/>
</dbReference>
<dbReference type="Proteomes" id="UP000272464">
    <property type="component" value="Unassembled WGS sequence"/>
</dbReference>
<dbReference type="GO" id="GO:0016758">
    <property type="term" value="F:hexosyltransferase activity"/>
    <property type="evidence" value="ECO:0007669"/>
    <property type="project" value="TreeGrafter"/>
</dbReference>
<accession>A0A3S1CXM6</accession>
<evidence type="ECO:0000259" key="1">
    <source>
        <dbReference type="Pfam" id="PF00534"/>
    </source>
</evidence>
<dbReference type="SUPFAM" id="SSF53756">
    <property type="entry name" value="UDP-Glycosyltransferase/glycogen phosphorylase"/>
    <property type="match status" value="1"/>
</dbReference>
<keyword evidence="3" id="KW-0808">Transferase</keyword>
<proteinExistence type="predicted"/>